<evidence type="ECO:0000313" key="8">
    <source>
        <dbReference type="EMBL" id="OGG50485.1"/>
    </source>
</evidence>
<comment type="subcellular location">
    <subcellularLocation>
        <location evidence="1">Cell membrane</location>
        <topology evidence="1">Multi-pass membrane protein</topology>
    </subcellularLocation>
</comment>
<dbReference type="AlphaFoldDB" id="A0A1F6CMX2"/>
<evidence type="ECO:0000313" key="9">
    <source>
        <dbReference type="Proteomes" id="UP000176445"/>
    </source>
</evidence>
<feature type="transmembrane region" description="Helical" evidence="7">
    <location>
        <begin position="59"/>
        <end position="86"/>
    </location>
</feature>
<evidence type="ECO:0000256" key="7">
    <source>
        <dbReference type="SAM" id="Phobius"/>
    </source>
</evidence>
<keyword evidence="6 7" id="KW-0472">Membrane</keyword>
<comment type="caution">
    <text evidence="8">The sequence shown here is derived from an EMBL/GenBank/DDBJ whole genome shotgun (WGS) entry which is preliminary data.</text>
</comment>
<dbReference type="EMBL" id="MFKW01000051">
    <property type="protein sequence ID" value="OGG50485.1"/>
    <property type="molecule type" value="Genomic_DNA"/>
</dbReference>
<keyword evidence="5 7" id="KW-1133">Transmembrane helix</keyword>
<evidence type="ECO:0000256" key="6">
    <source>
        <dbReference type="ARBA" id="ARBA00023136"/>
    </source>
</evidence>
<evidence type="ECO:0000256" key="3">
    <source>
        <dbReference type="ARBA" id="ARBA00022475"/>
    </source>
</evidence>
<evidence type="ECO:0000256" key="2">
    <source>
        <dbReference type="ARBA" id="ARBA00006679"/>
    </source>
</evidence>
<protein>
    <recommendedName>
        <fullName evidence="10">DoxX family protein</fullName>
    </recommendedName>
</protein>
<dbReference type="InterPro" id="IPR051907">
    <property type="entry name" value="DoxX-like_oxidoreductase"/>
</dbReference>
<evidence type="ECO:0000256" key="1">
    <source>
        <dbReference type="ARBA" id="ARBA00004651"/>
    </source>
</evidence>
<evidence type="ECO:0000256" key="4">
    <source>
        <dbReference type="ARBA" id="ARBA00022692"/>
    </source>
</evidence>
<keyword evidence="3" id="KW-1003">Cell membrane</keyword>
<feature type="transmembrane region" description="Helical" evidence="7">
    <location>
        <begin position="31"/>
        <end position="52"/>
    </location>
</feature>
<comment type="similarity">
    <text evidence="2">Belongs to the DoxX family.</text>
</comment>
<dbReference type="PANTHER" id="PTHR33452">
    <property type="entry name" value="OXIDOREDUCTASE CATD-RELATED"/>
    <property type="match status" value="1"/>
</dbReference>
<dbReference type="Pfam" id="PF07681">
    <property type="entry name" value="DoxX"/>
    <property type="match status" value="1"/>
</dbReference>
<dbReference type="GO" id="GO:0005886">
    <property type="term" value="C:plasma membrane"/>
    <property type="evidence" value="ECO:0007669"/>
    <property type="project" value="UniProtKB-SubCell"/>
</dbReference>
<feature type="transmembrane region" description="Helical" evidence="7">
    <location>
        <begin position="98"/>
        <end position="117"/>
    </location>
</feature>
<gene>
    <name evidence="8" type="ORF">A2704_02220</name>
</gene>
<dbReference type="Proteomes" id="UP000176445">
    <property type="component" value="Unassembled WGS sequence"/>
</dbReference>
<dbReference type="InterPro" id="IPR032808">
    <property type="entry name" value="DoxX"/>
</dbReference>
<feature type="transmembrane region" description="Helical" evidence="7">
    <location>
        <begin position="7"/>
        <end position="25"/>
    </location>
</feature>
<accession>A0A1F6CMX2</accession>
<evidence type="ECO:0008006" key="10">
    <source>
        <dbReference type="Google" id="ProtNLM"/>
    </source>
</evidence>
<sequence>MQIYAPVVLRLGLAFLFLWFGISQMTNPTEWLSWLPAWTSALSIAPTTIVFLNGGFETVLGALLAIGFLTRWVAALLAVHLLVIAYEIGYNDIGIRDFSLAIATTAVALFGADDYSIDAWRKTGLLRTSVSSGTKGL</sequence>
<evidence type="ECO:0000256" key="5">
    <source>
        <dbReference type="ARBA" id="ARBA00022989"/>
    </source>
</evidence>
<dbReference type="PANTHER" id="PTHR33452:SF1">
    <property type="entry name" value="INNER MEMBRANE PROTEIN YPHA-RELATED"/>
    <property type="match status" value="1"/>
</dbReference>
<reference evidence="8 9" key="1">
    <citation type="journal article" date="2016" name="Nat. Commun.">
        <title>Thousands of microbial genomes shed light on interconnected biogeochemical processes in an aquifer system.</title>
        <authorList>
            <person name="Anantharaman K."/>
            <person name="Brown C.T."/>
            <person name="Hug L.A."/>
            <person name="Sharon I."/>
            <person name="Castelle C.J."/>
            <person name="Probst A.J."/>
            <person name="Thomas B.C."/>
            <person name="Singh A."/>
            <person name="Wilkins M.J."/>
            <person name="Karaoz U."/>
            <person name="Brodie E.L."/>
            <person name="Williams K.H."/>
            <person name="Hubbard S.S."/>
            <person name="Banfield J.F."/>
        </authorList>
    </citation>
    <scope>NUCLEOTIDE SEQUENCE [LARGE SCALE GENOMIC DNA]</scope>
</reference>
<proteinExistence type="inferred from homology"/>
<organism evidence="8 9">
    <name type="scientific">Candidatus Kaiserbacteria bacterium RIFCSPHIGHO2_01_FULL_54_36b</name>
    <dbReference type="NCBI Taxonomy" id="1798483"/>
    <lineage>
        <taxon>Bacteria</taxon>
        <taxon>Candidatus Kaiseribacteriota</taxon>
    </lineage>
</organism>
<keyword evidence="4 7" id="KW-0812">Transmembrane</keyword>
<name>A0A1F6CMX2_9BACT</name>